<feature type="disulfide bond" evidence="13">
    <location>
        <begin position="450"/>
        <end position="468"/>
    </location>
</feature>
<dbReference type="PROSITE" id="PS50024">
    <property type="entry name" value="SEA"/>
    <property type="match status" value="1"/>
</dbReference>
<dbReference type="Gene3D" id="2.60.120.290">
    <property type="entry name" value="Spermadhesin, CUB domain"/>
    <property type="match status" value="2"/>
</dbReference>
<feature type="disulfide bond" evidence="13">
    <location>
        <begin position="556"/>
        <end position="568"/>
    </location>
</feature>
<keyword evidence="2 14" id="KW-0645">Protease</keyword>
<evidence type="ECO:0000256" key="14">
    <source>
        <dbReference type="RuleBase" id="RU363034"/>
    </source>
</evidence>
<dbReference type="Gene3D" id="4.10.400.10">
    <property type="entry name" value="Low-density Lipoprotein Receptor"/>
    <property type="match status" value="4"/>
</dbReference>
<evidence type="ECO:0000256" key="13">
    <source>
        <dbReference type="PROSITE-ProRule" id="PRU00124"/>
    </source>
</evidence>
<dbReference type="GO" id="GO:0004252">
    <property type="term" value="F:serine-type endopeptidase activity"/>
    <property type="evidence" value="ECO:0007669"/>
    <property type="project" value="InterPro"/>
</dbReference>
<dbReference type="AlphaFoldDB" id="A0AAV6GEE4"/>
<evidence type="ECO:0000256" key="4">
    <source>
        <dbReference type="ARBA" id="ARBA00022729"/>
    </source>
</evidence>
<feature type="disulfide bond" evidence="13">
    <location>
        <begin position="515"/>
        <end position="527"/>
    </location>
</feature>
<feature type="transmembrane region" description="Helical" evidence="15">
    <location>
        <begin position="32"/>
        <end position="57"/>
    </location>
</feature>
<dbReference type="InterPro" id="IPR023415">
    <property type="entry name" value="LDLR_class-A_CS"/>
</dbReference>
<evidence type="ECO:0000256" key="11">
    <source>
        <dbReference type="ARBA" id="ARBA00023157"/>
    </source>
</evidence>
<dbReference type="SMART" id="SM00192">
    <property type="entry name" value="LDLa"/>
    <property type="match status" value="4"/>
</dbReference>
<dbReference type="PROSITE" id="PS01209">
    <property type="entry name" value="LDLRA_1"/>
    <property type="match status" value="1"/>
</dbReference>
<evidence type="ECO:0000256" key="5">
    <source>
        <dbReference type="ARBA" id="ARBA00022737"/>
    </source>
</evidence>
<dbReference type="InterPro" id="IPR035914">
    <property type="entry name" value="Sperma_CUB_dom_sf"/>
</dbReference>
<dbReference type="InterPro" id="IPR000859">
    <property type="entry name" value="CUB_dom"/>
</dbReference>
<comment type="subcellular location">
    <subcellularLocation>
        <location evidence="1">Membrane</location>
        <topology evidence="1">Single-pass type II membrane protein</topology>
    </subcellularLocation>
</comment>
<dbReference type="SMART" id="SM00020">
    <property type="entry name" value="Tryp_SPc"/>
    <property type="match status" value="1"/>
</dbReference>
<dbReference type="Proteomes" id="UP000823561">
    <property type="component" value="Chromosome 13"/>
</dbReference>
<keyword evidence="7 14" id="KW-0720">Serine protease</keyword>
<dbReference type="GO" id="GO:0016020">
    <property type="term" value="C:membrane"/>
    <property type="evidence" value="ECO:0007669"/>
    <property type="project" value="UniProtKB-SubCell"/>
</dbReference>
<protein>
    <recommendedName>
        <fullName evidence="21">Suppressor of tumorigenicity 14 protein homolog</fullName>
    </recommendedName>
</protein>
<accession>A0AAV6GEE4</accession>
<dbReference type="InterPro" id="IPR036364">
    <property type="entry name" value="SEA_dom_sf"/>
</dbReference>
<dbReference type="InterPro" id="IPR043504">
    <property type="entry name" value="Peptidase_S1_PA_chymotrypsin"/>
</dbReference>
<sequence length="837" mass="93433">MSSAQYNQGFKGQHEHVTFLTNQEKVTSKRKVAVVLGVILTLLVIAAVVGVLLWIFIGKHDSEENATLSQKRKPVARVFSGHMQLSGIPYMDTLEDPTSREFEITANTLEETLEKTYMKDPILAKFFTKSIITAFSEGITAYHWVQFDIPAEDLEILPEVSEERMMEILHSNIRQQGKQSQQNLTITDITVSFTDPRMARNPRAKECFYRLEADYSVKEFQSPGFPKKYPPHARCQWQIRAPKDTAIFVKFPFFHVEDDCTNDFVFIYDSLSPDDSQAITKQCGKRPPTNQLQVVSSSNILLINFITDSNKQWPGFQGELSVIPITTTKTCGGTFTNTNGSFTSPHFPSFYPPDIDCKWTISVPKGMNVRLTFTMFRMKEPGVDIRVCHKDYVEVLGIKYCGERSTLSLTSTSDKVEVYFHSDESYTDKGFQAEFNAYDPGNPCPAQFACSSGICIDKGLECDGWNDCGDMSDERTCHCEQDQFACANGMCKPKYWVCDRVNDCGDNSDELQCSCGKGEVRCGDGTCIQQSGVCDGKKDCEDSSDEASCKESSGICTDFTFKCQDGTCVNKINAECDHDKDCADGSDEEGCNCGVRPYKHNRIVGGQDADIGEWPWQVSLHFRTNAHVCGASIISNTWLLSAAHCFQNDNAGDWLTYSGLRDQFKVTDKDVQLRKVKTIIPHPDYNPMTFDYDIALLELEQPLKFTNLIHPICLPAKSHVFSAGTPCWVTGWGTLREGGLLAQVLQKAEVKIINDTVCNVVTEGQVTSRMMCSGFLRGGVDACQGDSGGPLVCLSEAGKWFQSGIVSWGEGCARRNKPGVYTRVTKLRDWIHEKTGI</sequence>
<dbReference type="CDD" id="cd00112">
    <property type="entry name" value="LDLa"/>
    <property type="match status" value="4"/>
</dbReference>
<keyword evidence="4" id="KW-0732">Signal</keyword>
<dbReference type="PROSITE" id="PS00135">
    <property type="entry name" value="TRYPSIN_SER"/>
    <property type="match status" value="1"/>
</dbReference>
<dbReference type="FunFam" id="2.60.120.290:FF:000005">
    <property type="entry name" value="Procollagen C-endopeptidase enhancer 1"/>
    <property type="match status" value="1"/>
</dbReference>
<dbReference type="Gene3D" id="2.40.10.10">
    <property type="entry name" value="Trypsin-like serine proteases"/>
    <property type="match status" value="2"/>
</dbReference>
<evidence type="ECO:0000256" key="10">
    <source>
        <dbReference type="ARBA" id="ARBA00023136"/>
    </source>
</evidence>
<dbReference type="InterPro" id="IPR000082">
    <property type="entry name" value="SEA_dom"/>
</dbReference>
<dbReference type="FunFam" id="2.60.120.290:FF:000003">
    <property type="entry name" value="Neuropilin"/>
    <property type="match status" value="1"/>
</dbReference>
<evidence type="ECO:0000256" key="6">
    <source>
        <dbReference type="ARBA" id="ARBA00022801"/>
    </source>
</evidence>
<feature type="domain" description="SEA" evidence="17">
    <location>
        <begin position="75"/>
        <end position="191"/>
    </location>
</feature>
<dbReference type="EMBL" id="JADWDJ010000013">
    <property type="protein sequence ID" value="KAG5271940.1"/>
    <property type="molecule type" value="Genomic_DNA"/>
</dbReference>
<evidence type="ECO:0000313" key="19">
    <source>
        <dbReference type="EMBL" id="KAG5271940.1"/>
    </source>
</evidence>
<dbReference type="FunFam" id="4.10.400.10:FF:000065">
    <property type="entry name" value="Transmembrane protease serine 7"/>
    <property type="match status" value="1"/>
</dbReference>
<keyword evidence="3 15" id="KW-0812">Transmembrane</keyword>
<dbReference type="PROSITE" id="PS00134">
    <property type="entry name" value="TRYPSIN_HIS"/>
    <property type="match status" value="1"/>
</dbReference>
<feature type="disulfide bond" evidence="13">
    <location>
        <begin position="462"/>
        <end position="477"/>
    </location>
</feature>
<keyword evidence="8" id="KW-0735">Signal-anchor</keyword>
<dbReference type="FunFam" id="4.10.400.10:FF:000034">
    <property type="entry name" value="Low-density lipoprotein receptor-related protein 2"/>
    <property type="match status" value="1"/>
</dbReference>
<feature type="domain" description="CUB" evidence="16">
    <location>
        <begin position="207"/>
        <end position="323"/>
    </location>
</feature>
<feature type="disulfide bond" evidence="13">
    <location>
        <begin position="479"/>
        <end position="491"/>
    </location>
</feature>
<keyword evidence="5" id="KW-0677">Repeat</keyword>
<keyword evidence="10 15" id="KW-0472">Membrane</keyword>
<dbReference type="PROSITE" id="PS50068">
    <property type="entry name" value="LDLRA_2"/>
    <property type="match status" value="4"/>
</dbReference>
<name>A0AAV6GEE4_9TELE</name>
<dbReference type="SUPFAM" id="SSF57424">
    <property type="entry name" value="LDL receptor-like module"/>
    <property type="match status" value="4"/>
</dbReference>
<keyword evidence="9 15" id="KW-1133">Transmembrane helix</keyword>
<dbReference type="SUPFAM" id="SSF49854">
    <property type="entry name" value="Spermadhesin, CUB domain"/>
    <property type="match status" value="2"/>
</dbReference>
<feature type="disulfide bond" evidence="13">
    <location>
        <begin position="576"/>
        <end position="591"/>
    </location>
</feature>
<reference evidence="19" key="1">
    <citation type="submission" date="2020-10" db="EMBL/GenBank/DDBJ databases">
        <title>Chromosome-scale genome assembly of the Allis shad, Alosa alosa.</title>
        <authorList>
            <person name="Margot Z."/>
            <person name="Christophe K."/>
            <person name="Cabau C."/>
            <person name="Louis A."/>
            <person name="Berthelot C."/>
            <person name="Parey E."/>
            <person name="Roest Crollius H."/>
            <person name="Montfort J."/>
            <person name="Robinson-Rechavi M."/>
            <person name="Bucao C."/>
            <person name="Bouchez O."/>
            <person name="Gislard M."/>
            <person name="Lluch J."/>
            <person name="Milhes M."/>
            <person name="Lampietro C."/>
            <person name="Lopez Roques C."/>
            <person name="Donnadieu C."/>
            <person name="Braasch I."/>
            <person name="Desvignes T."/>
            <person name="Postlethwait J."/>
            <person name="Bobe J."/>
            <person name="Guiguen Y."/>
        </authorList>
    </citation>
    <scope>NUCLEOTIDE SEQUENCE</scope>
    <source>
        <strain evidence="19">M-15738</strain>
        <tissue evidence="19">Blood</tissue>
    </source>
</reference>
<evidence type="ECO:0000256" key="8">
    <source>
        <dbReference type="ARBA" id="ARBA00022968"/>
    </source>
</evidence>
<evidence type="ECO:0000256" key="3">
    <source>
        <dbReference type="ARBA" id="ARBA00022692"/>
    </source>
</evidence>
<dbReference type="GO" id="GO:0009566">
    <property type="term" value="P:fertilization"/>
    <property type="evidence" value="ECO:0007669"/>
    <property type="project" value="UniProtKB-ARBA"/>
</dbReference>
<dbReference type="Gene3D" id="3.30.70.960">
    <property type="entry name" value="SEA domain"/>
    <property type="match status" value="1"/>
</dbReference>
<dbReference type="InterPro" id="IPR033116">
    <property type="entry name" value="TRYPSIN_SER"/>
</dbReference>
<keyword evidence="11 13" id="KW-1015">Disulfide bond</keyword>
<evidence type="ECO:0000256" key="12">
    <source>
        <dbReference type="ARBA" id="ARBA00023180"/>
    </source>
</evidence>
<dbReference type="CDD" id="cd00190">
    <property type="entry name" value="Tryp_SPc"/>
    <property type="match status" value="1"/>
</dbReference>
<feature type="disulfide bond" evidence="13">
    <location>
        <begin position="498"/>
        <end position="513"/>
    </location>
</feature>
<evidence type="ECO:0008006" key="21">
    <source>
        <dbReference type="Google" id="ProtNLM"/>
    </source>
</evidence>
<evidence type="ECO:0000256" key="7">
    <source>
        <dbReference type="ARBA" id="ARBA00022825"/>
    </source>
</evidence>
<comment type="caution">
    <text evidence="19">The sequence shown here is derived from an EMBL/GenBank/DDBJ whole genome shotgun (WGS) entry which is preliminary data.</text>
</comment>
<evidence type="ECO:0000256" key="2">
    <source>
        <dbReference type="ARBA" id="ARBA00022670"/>
    </source>
</evidence>
<keyword evidence="6 14" id="KW-0378">Hydrolase</keyword>
<feature type="disulfide bond" evidence="13">
    <location>
        <begin position="534"/>
        <end position="549"/>
    </location>
</feature>
<dbReference type="InterPro" id="IPR002172">
    <property type="entry name" value="LDrepeatLR_classA_rpt"/>
</dbReference>
<evidence type="ECO:0000259" key="17">
    <source>
        <dbReference type="PROSITE" id="PS50024"/>
    </source>
</evidence>
<proteinExistence type="predicted"/>
<dbReference type="PANTHER" id="PTHR24252:SF17">
    <property type="entry name" value="SUPPRESSOR OF TUMORIGENICITY 14 PROTEIN HOMOLOG-RELATED"/>
    <property type="match status" value="1"/>
</dbReference>
<evidence type="ECO:0000256" key="1">
    <source>
        <dbReference type="ARBA" id="ARBA00004606"/>
    </source>
</evidence>
<dbReference type="PROSITE" id="PS50240">
    <property type="entry name" value="TRYPSIN_DOM"/>
    <property type="match status" value="1"/>
</dbReference>
<dbReference type="PROSITE" id="PS01180">
    <property type="entry name" value="CUB"/>
    <property type="match status" value="2"/>
</dbReference>
<dbReference type="SUPFAM" id="SSF50494">
    <property type="entry name" value="Trypsin-like serine proteases"/>
    <property type="match status" value="1"/>
</dbReference>
<dbReference type="Pfam" id="PF01390">
    <property type="entry name" value="SEA"/>
    <property type="match status" value="1"/>
</dbReference>
<feature type="disulfide bond" evidence="13">
    <location>
        <begin position="522"/>
        <end position="540"/>
    </location>
</feature>
<dbReference type="SUPFAM" id="SSF82671">
    <property type="entry name" value="SEA domain"/>
    <property type="match status" value="1"/>
</dbReference>
<evidence type="ECO:0000313" key="20">
    <source>
        <dbReference type="Proteomes" id="UP000823561"/>
    </source>
</evidence>
<keyword evidence="20" id="KW-1185">Reference proteome</keyword>
<dbReference type="PRINTS" id="PR00261">
    <property type="entry name" value="LDLRECEPTOR"/>
</dbReference>
<evidence type="ECO:0000259" key="16">
    <source>
        <dbReference type="PROSITE" id="PS01180"/>
    </source>
</evidence>
<dbReference type="SMART" id="SM00042">
    <property type="entry name" value="CUB"/>
    <property type="match status" value="2"/>
</dbReference>
<feature type="disulfide bond" evidence="13">
    <location>
        <begin position="486"/>
        <end position="504"/>
    </location>
</feature>
<dbReference type="InterPro" id="IPR009003">
    <property type="entry name" value="Peptidase_S1_PA"/>
</dbReference>
<evidence type="ECO:0000259" key="18">
    <source>
        <dbReference type="PROSITE" id="PS50240"/>
    </source>
</evidence>
<dbReference type="Pfam" id="PF00431">
    <property type="entry name" value="CUB"/>
    <property type="match status" value="2"/>
</dbReference>
<evidence type="ECO:0000256" key="15">
    <source>
        <dbReference type="SAM" id="Phobius"/>
    </source>
</evidence>
<keyword evidence="12" id="KW-0325">Glycoprotein</keyword>
<feature type="domain" description="CUB" evidence="16">
    <location>
        <begin position="331"/>
        <end position="438"/>
    </location>
</feature>
<comment type="caution">
    <text evidence="13">Lacks conserved residue(s) required for the propagation of feature annotation.</text>
</comment>
<dbReference type="Pfam" id="PF00089">
    <property type="entry name" value="Trypsin"/>
    <property type="match status" value="1"/>
</dbReference>
<gene>
    <name evidence="19" type="ORF">AALO_G00185900</name>
</gene>
<dbReference type="InterPro" id="IPR018114">
    <property type="entry name" value="TRYPSIN_HIS"/>
</dbReference>
<evidence type="ECO:0000256" key="9">
    <source>
        <dbReference type="ARBA" id="ARBA00022989"/>
    </source>
</evidence>
<dbReference type="FunFam" id="2.40.10.10:FF:000003">
    <property type="entry name" value="Transmembrane serine protease 3"/>
    <property type="match status" value="1"/>
</dbReference>
<dbReference type="GO" id="GO:0006508">
    <property type="term" value="P:proteolysis"/>
    <property type="evidence" value="ECO:0007669"/>
    <property type="project" value="UniProtKB-KW"/>
</dbReference>
<dbReference type="InterPro" id="IPR001254">
    <property type="entry name" value="Trypsin_dom"/>
</dbReference>
<dbReference type="PANTHER" id="PTHR24252">
    <property type="entry name" value="ACROSIN-RELATED"/>
    <property type="match status" value="1"/>
</dbReference>
<dbReference type="Pfam" id="PF00057">
    <property type="entry name" value="Ldl_recept_a"/>
    <property type="match status" value="4"/>
</dbReference>
<feature type="domain" description="Peptidase S1" evidence="18">
    <location>
        <begin position="603"/>
        <end position="836"/>
    </location>
</feature>
<organism evidence="19 20">
    <name type="scientific">Alosa alosa</name>
    <name type="common">allis shad</name>
    <dbReference type="NCBI Taxonomy" id="278164"/>
    <lineage>
        <taxon>Eukaryota</taxon>
        <taxon>Metazoa</taxon>
        <taxon>Chordata</taxon>
        <taxon>Craniata</taxon>
        <taxon>Vertebrata</taxon>
        <taxon>Euteleostomi</taxon>
        <taxon>Actinopterygii</taxon>
        <taxon>Neopterygii</taxon>
        <taxon>Teleostei</taxon>
        <taxon>Clupei</taxon>
        <taxon>Clupeiformes</taxon>
        <taxon>Clupeoidei</taxon>
        <taxon>Clupeidae</taxon>
        <taxon>Alosa</taxon>
    </lineage>
</organism>
<dbReference type="InterPro" id="IPR036055">
    <property type="entry name" value="LDL_receptor-like_sf"/>
</dbReference>
<dbReference type="CDD" id="cd00041">
    <property type="entry name" value="CUB"/>
    <property type="match status" value="2"/>
</dbReference>